<keyword evidence="5" id="KW-0808">Transferase</keyword>
<evidence type="ECO:0000256" key="2">
    <source>
        <dbReference type="ARBA" id="ARBA00005386"/>
    </source>
</evidence>
<dbReference type="EMBL" id="JBHRTR010000020">
    <property type="protein sequence ID" value="MFC3227202.1"/>
    <property type="molecule type" value="Genomic_DNA"/>
</dbReference>
<dbReference type="RefSeq" id="WP_379899363.1">
    <property type="nucleotide sequence ID" value="NZ_JBHRTR010000020.1"/>
</dbReference>
<keyword evidence="6" id="KW-0677">Repeat</keyword>
<feature type="domain" description="O-GlcNAc transferase C-terminal" evidence="10">
    <location>
        <begin position="470"/>
        <end position="631"/>
    </location>
</feature>
<dbReference type="PROSITE" id="PS50005">
    <property type="entry name" value="TPR"/>
    <property type="match status" value="1"/>
</dbReference>
<evidence type="ECO:0000259" key="10">
    <source>
        <dbReference type="Pfam" id="PF13844"/>
    </source>
</evidence>
<reference evidence="12" key="1">
    <citation type="journal article" date="2019" name="Int. J. Syst. Evol. Microbiol.">
        <title>The Global Catalogue of Microorganisms (GCM) 10K type strain sequencing project: providing services to taxonomists for standard genome sequencing and annotation.</title>
        <authorList>
            <consortium name="The Broad Institute Genomics Platform"/>
            <consortium name="The Broad Institute Genome Sequencing Center for Infectious Disease"/>
            <person name="Wu L."/>
            <person name="Ma J."/>
        </authorList>
    </citation>
    <scope>NUCLEOTIDE SEQUENCE [LARGE SCALE GENOMIC DNA]</scope>
    <source>
        <strain evidence="12">KCTC 42964</strain>
    </source>
</reference>
<dbReference type="InterPro" id="IPR019734">
    <property type="entry name" value="TPR_rpt"/>
</dbReference>
<evidence type="ECO:0000256" key="9">
    <source>
        <dbReference type="SAM" id="MobiDB-lite"/>
    </source>
</evidence>
<evidence type="ECO:0000313" key="11">
    <source>
        <dbReference type="EMBL" id="MFC3227202.1"/>
    </source>
</evidence>
<accession>A0ABV7KY16</accession>
<evidence type="ECO:0000256" key="4">
    <source>
        <dbReference type="ARBA" id="ARBA00022676"/>
    </source>
</evidence>
<evidence type="ECO:0000256" key="5">
    <source>
        <dbReference type="ARBA" id="ARBA00022679"/>
    </source>
</evidence>
<evidence type="ECO:0000256" key="8">
    <source>
        <dbReference type="PROSITE-ProRule" id="PRU00339"/>
    </source>
</evidence>
<dbReference type="Proteomes" id="UP001595528">
    <property type="component" value="Unassembled WGS sequence"/>
</dbReference>
<keyword evidence="4" id="KW-0328">Glycosyltransferase</keyword>
<dbReference type="SMART" id="SM00028">
    <property type="entry name" value="TPR"/>
    <property type="match status" value="4"/>
</dbReference>
<feature type="compositionally biased region" description="Low complexity" evidence="9">
    <location>
        <begin position="283"/>
        <end position="293"/>
    </location>
</feature>
<dbReference type="Gene3D" id="1.25.40.10">
    <property type="entry name" value="Tetratricopeptide repeat domain"/>
    <property type="match status" value="2"/>
</dbReference>
<keyword evidence="12" id="KW-1185">Reference proteome</keyword>
<dbReference type="Gene3D" id="3.40.50.11380">
    <property type="match status" value="1"/>
</dbReference>
<dbReference type="InterPro" id="IPR011990">
    <property type="entry name" value="TPR-like_helical_dom_sf"/>
</dbReference>
<dbReference type="SUPFAM" id="SSF53756">
    <property type="entry name" value="UDP-Glycosyltransferase/glycogen phosphorylase"/>
    <property type="match status" value="1"/>
</dbReference>
<comment type="pathway">
    <text evidence="1">Protein modification; protein glycosylation.</text>
</comment>
<feature type="domain" description="O-GlcNAc transferase C-terminal" evidence="10">
    <location>
        <begin position="302"/>
        <end position="442"/>
    </location>
</feature>
<name>A0ABV7KY16_9PROT</name>
<protein>
    <recommendedName>
        <fullName evidence="3">protein O-GlcNAc transferase</fullName>
        <ecNumber evidence="3">2.4.1.255</ecNumber>
    </recommendedName>
</protein>
<organism evidence="11 12">
    <name type="scientific">Marinibaculum pumilum</name>
    <dbReference type="NCBI Taxonomy" id="1766165"/>
    <lineage>
        <taxon>Bacteria</taxon>
        <taxon>Pseudomonadati</taxon>
        <taxon>Pseudomonadota</taxon>
        <taxon>Alphaproteobacteria</taxon>
        <taxon>Rhodospirillales</taxon>
        <taxon>Rhodospirillaceae</taxon>
        <taxon>Marinibaculum</taxon>
    </lineage>
</organism>
<evidence type="ECO:0000256" key="7">
    <source>
        <dbReference type="ARBA" id="ARBA00022803"/>
    </source>
</evidence>
<gene>
    <name evidence="11" type="ORF">ACFOGJ_08180</name>
</gene>
<feature type="repeat" description="TPR" evidence="8">
    <location>
        <begin position="55"/>
        <end position="88"/>
    </location>
</feature>
<dbReference type="InterPro" id="IPR051939">
    <property type="entry name" value="Glycosyltr_41/O-GlcNAc_trsf"/>
</dbReference>
<dbReference type="Gene3D" id="3.40.50.2000">
    <property type="entry name" value="Glycogen Phosphorylase B"/>
    <property type="match status" value="1"/>
</dbReference>
<dbReference type="PANTHER" id="PTHR44835">
    <property type="entry name" value="UDP-N-ACETYLGLUCOSAMINE--PEPTIDE N-ACETYLGLUCOSAMINYLTRANSFERASE SPINDLY-RELATED"/>
    <property type="match status" value="1"/>
</dbReference>
<dbReference type="SUPFAM" id="SSF48452">
    <property type="entry name" value="TPR-like"/>
    <property type="match status" value="2"/>
</dbReference>
<evidence type="ECO:0000256" key="3">
    <source>
        <dbReference type="ARBA" id="ARBA00011970"/>
    </source>
</evidence>
<keyword evidence="7 8" id="KW-0802">TPR repeat</keyword>
<dbReference type="PANTHER" id="PTHR44835:SF1">
    <property type="entry name" value="PROTEIN O-GLCNAC TRANSFERASE"/>
    <property type="match status" value="1"/>
</dbReference>
<dbReference type="Pfam" id="PF13432">
    <property type="entry name" value="TPR_16"/>
    <property type="match status" value="1"/>
</dbReference>
<comment type="similarity">
    <text evidence="2">Belongs to the glycosyltransferase 41 family. O-GlcNAc transferase subfamily.</text>
</comment>
<feature type="region of interest" description="Disordered" evidence="9">
    <location>
        <begin position="283"/>
        <end position="303"/>
    </location>
</feature>
<dbReference type="Pfam" id="PF13844">
    <property type="entry name" value="Glyco_transf_41"/>
    <property type="match status" value="2"/>
</dbReference>
<proteinExistence type="inferred from homology"/>
<dbReference type="Pfam" id="PF13374">
    <property type="entry name" value="TPR_10"/>
    <property type="match status" value="1"/>
</dbReference>
<evidence type="ECO:0000313" key="12">
    <source>
        <dbReference type="Proteomes" id="UP001595528"/>
    </source>
</evidence>
<dbReference type="EC" id="2.4.1.255" evidence="3"/>
<evidence type="ECO:0000256" key="6">
    <source>
        <dbReference type="ARBA" id="ARBA00022737"/>
    </source>
</evidence>
<dbReference type="InterPro" id="IPR029489">
    <property type="entry name" value="OGT/SEC/SPY_C"/>
</dbReference>
<comment type="caution">
    <text evidence="11">The sequence shown here is derived from an EMBL/GenBank/DDBJ whole genome shotgun (WGS) entry which is preliminary data.</text>
</comment>
<sequence length="667" mass="71016">MSTAAPDIQEAGGEEAGADFAARRLDDGVRLAAAGRIDDAVACFAAAAQAVPADPRALLNAGSLLLDQGRAAEALPWLERALSAAPADPRALCSLGTTEVRLGRTAAGFGHLHAGWQAAEARAAQAGDDTAAREAVRPMQMLASANLALALMAVGDHAAACPLLERTAGLAPERAEPWYLLALARQRIWDLDGAERAARRALQVEADNPRALANLASILKDLGRPAEAVDLAWQALRNRQWDSSLWSNLIFLLDFDSRQDTASQQAVRRHWALRFGGPRNLPAAPAPAVADPGAPAPAAPDPERRLTIGYVSPDFRRHSAARAFAPLILGRDRSRLAAVCYMTSPATDDLTARFRDAADLWRDATTMSDGSLEAQIRADGIDILVDCCGHTDGHRLEVFARRPAPVQVSAWGHPTGTGLAAIDWLFTDPVVVPPQEDALFVERPYRMESVALLRPMLDPPVAPPPFRTRGAISFGAFARAPKLTDDSLRLWAAVLQALPDSRLVLKDFGFTRPAGRAAFCRRAAALGLPAERLTFLPGTAVEAHLNAFAEIDIALDTLPVTGGVGTGDALWMGVPVVTLRGRAPAGRVSASVLTQIGLEDCVAEDAEGYVAAALRLAQAPERLDALRQRLRPALAAAPAGDRDGHVRRVEAAFRDIWRRHCAGLPGG</sequence>
<evidence type="ECO:0000256" key="1">
    <source>
        <dbReference type="ARBA" id="ARBA00004922"/>
    </source>
</evidence>